<dbReference type="Proteomes" id="UP000095280">
    <property type="component" value="Unplaced"/>
</dbReference>
<name>A0A1I8IYK4_9PLAT</name>
<evidence type="ECO:0000313" key="2">
    <source>
        <dbReference type="Proteomes" id="UP000095280"/>
    </source>
</evidence>
<organism evidence="2 3">
    <name type="scientific">Macrostomum lignano</name>
    <dbReference type="NCBI Taxonomy" id="282301"/>
    <lineage>
        <taxon>Eukaryota</taxon>
        <taxon>Metazoa</taxon>
        <taxon>Spiralia</taxon>
        <taxon>Lophotrochozoa</taxon>
        <taxon>Platyhelminthes</taxon>
        <taxon>Rhabditophora</taxon>
        <taxon>Macrostomorpha</taxon>
        <taxon>Macrostomida</taxon>
        <taxon>Macrostomidae</taxon>
        <taxon>Macrostomum</taxon>
    </lineage>
</organism>
<dbReference type="PANTHER" id="PTHR45901">
    <property type="entry name" value="PROTEIN CBG12474"/>
    <property type="match status" value="1"/>
</dbReference>
<dbReference type="AlphaFoldDB" id="A0A1I8IYK4"/>
<dbReference type="InterPro" id="IPR036392">
    <property type="entry name" value="PLAT/LH2_dom_sf"/>
</dbReference>
<reference evidence="3" key="1">
    <citation type="submission" date="2016-11" db="UniProtKB">
        <authorList>
            <consortium name="WormBaseParasite"/>
        </authorList>
    </citation>
    <scope>IDENTIFICATION</scope>
</reference>
<dbReference type="SUPFAM" id="SSF49723">
    <property type="entry name" value="Lipase/lipooxygenase domain (PLAT/LH2 domain)"/>
    <property type="match status" value="1"/>
</dbReference>
<feature type="region of interest" description="Disordered" evidence="1">
    <location>
        <begin position="42"/>
        <end position="79"/>
    </location>
</feature>
<dbReference type="PANTHER" id="PTHR45901:SF3">
    <property type="entry name" value="LIPOXYGENASE HOMOLOGY DOMAIN-CONTAINING PROTEIN 1"/>
    <property type="match status" value="1"/>
</dbReference>
<dbReference type="WBParaSite" id="maker-uti_cns_0025916-snap-gene-0.2-mRNA-1">
    <property type="protein sequence ID" value="maker-uti_cns_0025916-snap-gene-0.2-mRNA-1"/>
    <property type="gene ID" value="maker-uti_cns_0025916-snap-gene-0.2"/>
</dbReference>
<evidence type="ECO:0000256" key="1">
    <source>
        <dbReference type="SAM" id="MobiDB-lite"/>
    </source>
</evidence>
<accession>A0A1I8IYK4</accession>
<keyword evidence="2" id="KW-1185">Reference proteome</keyword>
<protein>
    <submittedName>
        <fullName evidence="3">PLAT domain-containing protein</fullName>
    </submittedName>
</protein>
<dbReference type="Gene3D" id="2.60.60.20">
    <property type="entry name" value="PLAT/LH2 domain"/>
    <property type="match status" value="1"/>
</dbReference>
<proteinExistence type="predicted"/>
<evidence type="ECO:0000313" key="3">
    <source>
        <dbReference type="WBParaSite" id="maker-uti_cns_0025916-snap-gene-0.2-mRNA-1"/>
    </source>
</evidence>
<dbReference type="InterPro" id="IPR052970">
    <property type="entry name" value="Inner_ear_hair_cell_LOXHD"/>
</dbReference>
<sequence length="119" mass="13029">TDVFELEAVYLGRIKKLVIGHDGKGAGYGWFLDSVQVTAASKPDAPVAGRGRERTARPPGSCGAAGQQQQQQKQQPELPLDPLEKLAWQSLAWLFQPDTVIQLYSRVTGRPVRINSDNS</sequence>